<dbReference type="EMBL" id="JACVVK020000240">
    <property type="protein sequence ID" value="KAK7482658.1"/>
    <property type="molecule type" value="Genomic_DNA"/>
</dbReference>
<reference evidence="1 2" key="1">
    <citation type="journal article" date="2023" name="Sci. Data">
        <title>Genome assembly of the Korean intertidal mud-creeper Batillaria attramentaria.</title>
        <authorList>
            <person name="Patra A.K."/>
            <person name="Ho P.T."/>
            <person name="Jun S."/>
            <person name="Lee S.J."/>
            <person name="Kim Y."/>
            <person name="Won Y.J."/>
        </authorList>
    </citation>
    <scope>NUCLEOTIDE SEQUENCE [LARGE SCALE GENOMIC DNA]</scope>
    <source>
        <strain evidence="1">Wonlab-2016</strain>
    </source>
</reference>
<dbReference type="Proteomes" id="UP001519460">
    <property type="component" value="Unassembled WGS sequence"/>
</dbReference>
<evidence type="ECO:0000313" key="1">
    <source>
        <dbReference type="EMBL" id="KAK7482658.1"/>
    </source>
</evidence>
<keyword evidence="2" id="KW-1185">Reference proteome</keyword>
<name>A0ABD0K6C0_9CAEN</name>
<accession>A0ABD0K6C0</accession>
<proteinExistence type="predicted"/>
<gene>
    <name evidence="1" type="ORF">BaRGS_00026067</name>
</gene>
<protein>
    <submittedName>
        <fullName evidence="1">Uncharacterized protein</fullName>
    </submittedName>
</protein>
<organism evidence="1 2">
    <name type="scientific">Batillaria attramentaria</name>
    <dbReference type="NCBI Taxonomy" id="370345"/>
    <lineage>
        <taxon>Eukaryota</taxon>
        <taxon>Metazoa</taxon>
        <taxon>Spiralia</taxon>
        <taxon>Lophotrochozoa</taxon>
        <taxon>Mollusca</taxon>
        <taxon>Gastropoda</taxon>
        <taxon>Caenogastropoda</taxon>
        <taxon>Sorbeoconcha</taxon>
        <taxon>Cerithioidea</taxon>
        <taxon>Batillariidae</taxon>
        <taxon>Batillaria</taxon>
    </lineage>
</organism>
<dbReference type="AlphaFoldDB" id="A0ABD0K6C0"/>
<sequence length="232" mass="25805">MWEVWEDVMCEPQKTSRFGDGGRSANKCTNTSSARSQWENKIEIRKTLRTFIAPIVAGKRLVLQSFLGPAGFAVLFVGVLCGRNFTVCKWLEEFTIGNALNGKVFIFLLKFCRGREREGGGWLEGVRKAFQRLMPETDRCEARASGMFVTCDPAGRDTRKQLPVTVDTVIYGPCRPCGGPADTVVKTLARVVNFLHSTRTGAWAGYMGTHRPPATLVRHLDVAVAPLCFRDE</sequence>
<comment type="caution">
    <text evidence="1">The sequence shown here is derived from an EMBL/GenBank/DDBJ whole genome shotgun (WGS) entry which is preliminary data.</text>
</comment>
<evidence type="ECO:0000313" key="2">
    <source>
        <dbReference type="Proteomes" id="UP001519460"/>
    </source>
</evidence>